<comment type="caution">
    <text evidence="10">The sequence shown here is derived from an EMBL/GenBank/DDBJ whole genome shotgun (WGS) entry which is preliminary data.</text>
</comment>
<gene>
    <name evidence="10" type="ORF">QIS99_04655</name>
</gene>
<evidence type="ECO:0000256" key="2">
    <source>
        <dbReference type="ARBA" id="ARBA00008974"/>
    </source>
</evidence>
<evidence type="ECO:0000256" key="4">
    <source>
        <dbReference type="ARBA" id="ARBA00022692"/>
    </source>
</evidence>
<feature type="transmembrane region" description="Helical" evidence="9">
    <location>
        <begin position="376"/>
        <end position="398"/>
    </location>
</feature>
<evidence type="ECO:0000313" key="11">
    <source>
        <dbReference type="Proteomes" id="UP001224661"/>
    </source>
</evidence>
<feature type="transmembrane region" description="Helical" evidence="9">
    <location>
        <begin position="428"/>
        <end position="448"/>
    </location>
</feature>
<feature type="transmembrane region" description="Helical" evidence="9">
    <location>
        <begin position="454"/>
        <end position="480"/>
    </location>
</feature>
<dbReference type="RefSeq" id="WP_282510636.1">
    <property type="nucleotide sequence ID" value="NZ_JASCIR010000002.1"/>
</dbReference>
<dbReference type="PIRSF" id="PIRSF002744">
    <property type="entry name" value="Pur-cyt_permease"/>
    <property type="match status" value="1"/>
</dbReference>
<dbReference type="InterPro" id="IPR026030">
    <property type="entry name" value="Pur-cyt_permease_Fcy2/21/22"/>
</dbReference>
<feature type="transmembrane region" description="Helical" evidence="9">
    <location>
        <begin position="163"/>
        <end position="183"/>
    </location>
</feature>
<dbReference type="PANTHER" id="PTHR31806">
    <property type="entry name" value="PURINE-CYTOSINE PERMEASE FCY2-RELATED"/>
    <property type="match status" value="1"/>
</dbReference>
<feature type="transmembrane region" description="Helical" evidence="9">
    <location>
        <begin position="234"/>
        <end position="260"/>
    </location>
</feature>
<evidence type="ECO:0000256" key="8">
    <source>
        <dbReference type="SAM" id="MobiDB-lite"/>
    </source>
</evidence>
<feature type="transmembrane region" description="Helical" evidence="9">
    <location>
        <begin position="195"/>
        <end position="214"/>
    </location>
</feature>
<feature type="transmembrane region" description="Helical" evidence="9">
    <location>
        <begin position="314"/>
        <end position="340"/>
    </location>
</feature>
<keyword evidence="3 7" id="KW-0813">Transport</keyword>
<evidence type="ECO:0000256" key="1">
    <source>
        <dbReference type="ARBA" id="ARBA00004141"/>
    </source>
</evidence>
<feature type="transmembrane region" description="Helical" evidence="9">
    <location>
        <begin position="121"/>
        <end position="143"/>
    </location>
</feature>
<feature type="transmembrane region" description="Helical" evidence="9">
    <location>
        <begin position="272"/>
        <end position="294"/>
    </location>
</feature>
<keyword evidence="5 9" id="KW-1133">Transmembrane helix</keyword>
<evidence type="ECO:0000256" key="5">
    <source>
        <dbReference type="ARBA" id="ARBA00022989"/>
    </source>
</evidence>
<feature type="region of interest" description="Disordered" evidence="8">
    <location>
        <begin position="1"/>
        <end position="31"/>
    </location>
</feature>
<keyword evidence="6 7" id="KW-0472">Membrane</keyword>
<comment type="similarity">
    <text evidence="2 7">Belongs to the purine-cytosine permease (2.A.39) family.</text>
</comment>
<dbReference type="Gene3D" id="1.10.4160.10">
    <property type="entry name" value="Hydantoin permease"/>
    <property type="match status" value="1"/>
</dbReference>
<accession>A0ABT6RP04</accession>
<reference evidence="10 11" key="1">
    <citation type="submission" date="2023-05" db="EMBL/GenBank/DDBJ databases">
        <title>Draft genome sequence of Streptomyces sp. B-S-A8 isolated from a cave soil in Thailand.</title>
        <authorList>
            <person name="Chamroensaksri N."/>
            <person name="Muangham S."/>
        </authorList>
    </citation>
    <scope>NUCLEOTIDE SEQUENCE [LARGE SCALE GENOMIC DNA]</scope>
    <source>
        <strain evidence="10 11">B-S-A8</strain>
    </source>
</reference>
<comment type="subcellular location">
    <subcellularLocation>
        <location evidence="1">Membrane</location>
        <topology evidence="1">Multi-pass membrane protein</topology>
    </subcellularLocation>
</comment>
<dbReference type="CDD" id="cd11484">
    <property type="entry name" value="SLC-NCS1sbd_CobB-like"/>
    <property type="match status" value="1"/>
</dbReference>
<feature type="compositionally biased region" description="Low complexity" evidence="8">
    <location>
        <begin position="517"/>
        <end position="527"/>
    </location>
</feature>
<protein>
    <submittedName>
        <fullName evidence="10">Cytosine permease</fullName>
    </submittedName>
</protein>
<dbReference type="EMBL" id="JASCIR010000002">
    <property type="protein sequence ID" value="MDI3385508.1"/>
    <property type="molecule type" value="Genomic_DNA"/>
</dbReference>
<evidence type="ECO:0000256" key="6">
    <source>
        <dbReference type="ARBA" id="ARBA00023136"/>
    </source>
</evidence>
<organism evidence="10 11">
    <name type="scientific">Streptomyces solicavernae</name>
    <dbReference type="NCBI Taxonomy" id="3043614"/>
    <lineage>
        <taxon>Bacteria</taxon>
        <taxon>Bacillati</taxon>
        <taxon>Actinomycetota</taxon>
        <taxon>Actinomycetes</taxon>
        <taxon>Kitasatosporales</taxon>
        <taxon>Streptomycetaceae</taxon>
        <taxon>Streptomyces</taxon>
    </lineage>
</organism>
<feature type="transmembrane region" description="Helical" evidence="9">
    <location>
        <begin position="352"/>
        <end position="370"/>
    </location>
</feature>
<dbReference type="Proteomes" id="UP001224661">
    <property type="component" value="Unassembled WGS sequence"/>
</dbReference>
<dbReference type="InterPro" id="IPR001248">
    <property type="entry name" value="Pur-cyt_permease"/>
</dbReference>
<evidence type="ECO:0000256" key="9">
    <source>
        <dbReference type="SAM" id="Phobius"/>
    </source>
</evidence>
<feature type="region of interest" description="Disordered" evidence="8">
    <location>
        <begin position="486"/>
        <end position="537"/>
    </location>
</feature>
<keyword evidence="4 9" id="KW-0812">Transmembrane</keyword>
<evidence type="ECO:0000256" key="7">
    <source>
        <dbReference type="PIRNR" id="PIRNR002744"/>
    </source>
</evidence>
<proteinExistence type="inferred from homology"/>
<dbReference type="Pfam" id="PF02133">
    <property type="entry name" value="Transp_cyt_pur"/>
    <property type="match status" value="1"/>
</dbReference>
<sequence>MSASPPPQPPRPPQPSRPQPSPPSTAHDVEGTLQPVPESARTASVSGQFWIWCGANIAPINWVLGALGVHLGLGLADTLIVLVVGNLIGMAFFGVFVLMGQRTGVTGMVLGRAAFGRRGNYLPAAIQALLAVGWCSVNTWIILDLVMALLGRLGVVDPLQANHAWKIGVAALIMGIQVVISWVGYRAISAFERWTVPPTIVVLVAMSVAAWFFLDIDWSYAGPPGQVLTGPDRFAAMTAVMTAIGIGWGITWFTYAADYSRFVSRSMPRRKLYLASTLGQFVPVVWLGVLGATLATKNGDVDPGRLIVENFGALAVPVLLLVLHGPIATNILNIYTFTVAAQALDIKVHRRTLSSVVGVLSMAVVVFFVYQSDFAAILDTWLIGLVAWVSAWGGIMLVHYGRIDRGTAGVERLFDPVGSRRLPDVNGAGLTAFAAGVFATWLFMYGLIPPFQGPAAVALGGVDLSWLAGGLTSAGVYAVLGPRAARRTSTPAPTPAPSAAPTPAPAPAPTPAPTPAPKAAAPSPAAPERLDDELPLA</sequence>
<feature type="compositionally biased region" description="Pro residues" evidence="8">
    <location>
        <begin position="1"/>
        <end position="23"/>
    </location>
</feature>
<dbReference type="PANTHER" id="PTHR31806:SF1">
    <property type="entry name" value="PURINE-CYTOSINE PERMEASE FCY2-RELATED"/>
    <property type="match status" value="1"/>
</dbReference>
<evidence type="ECO:0000313" key="10">
    <source>
        <dbReference type="EMBL" id="MDI3385508.1"/>
    </source>
</evidence>
<evidence type="ECO:0000256" key="3">
    <source>
        <dbReference type="ARBA" id="ARBA00022448"/>
    </source>
</evidence>
<feature type="transmembrane region" description="Helical" evidence="9">
    <location>
        <begin position="79"/>
        <end position="100"/>
    </location>
</feature>
<feature type="compositionally biased region" description="Pro residues" evidence="8">
    <location>
        <begin position="492"/>
        <end position="516"/>
    </location>
</feature>
<keyword evidence="11" id="KW-1185">Reference proteome</keyword>
<name>A0ABT6RP04_9ACTN</name>